<keyword evidence="1" id="KW-1133">Transmembrane helix</keyword>
<dbReference type="eggNOG" id="ENOG502S62A">
    <property type="taxonomic scope" value="Eukaryota"/>
</dbReference>
<dbReference type="EMBL" id="GL376625">
    <property type="status" value="NOT_ANNOTATED_CDS"/>
    <property type="molecule type" value="Genomic_DNA"/>
</dbReference>
<dbReference type="VEuPathDB" id="FungiDB:PYU1_G006180"/>
<proteinExistence type="predicted"/>
<feature type="transmembrane region" description="Helical" evidence="1">
    <location>
        <begin position="98"/>
        <end position="119"/>
    </location>
</feature>
<reference evidence="2" key="3">
    <citation type="submission" date="2015-02" db="UniProtKB">
        <authorList>
            <consortium name="EnsemblProtists"/>
        </authorList>
    </citation>
    <scope>IDENTIFICATION</scope>
    <source>
        <strain evidence="2">DAOM BR144</strain>
    </source>
</reference>
<evidence type="ECO:0000313" key="3">
    <source>
        <dbReference type="Proteomes" id="UP000019132"/>
    </source>
</evidence>
<name>K3WMK0_GLOUD</name>
<dbReference type="OMA" id="IDNTICK"/>
<dbReference type="InParanoid" id="K3WMK0"/>
<dbReference type="AlphaFoldDB" id="K3WMK0"/>
<organism evidence="2 3">
    <name type="scientific">Globisporangium ultimum (strain ATCC 200006 / CBS 805.95 / DAOM BR144)</name>
    <name type="common">Pythium ultimum</name>
    <dbReference type="NCBI Taxonomy" id="431595"/>
    <lineage>
        <taxon>Eukaryota</taxon>
        <taxon>Sar</taxon>
        <taxon>Stramenopiles</taxon>
        <taxon>Oomycota</taxon>
        <taxon>Peronosporomycetes</taxon>
        <taxon>Pythiales</taxon>
        <taxon>Pythiaceae</taxon>
        <taxon>Globisporangium</taxon>
    </lineage>
</organism>
<reference evidence="3" key="2">
    <citation type="submission" date="2010-04" db="EMBL/GenBank/DDBJ databases">
        <authorList>
            <person name="Buell R."/>
            <person name="Hamilton J."/>
            <person name="Hostetler J."/>
        </authorList>
    </citation>
    <scope>NUCLEOTIDE SEQUENCE [LARGE SCALE GENOMIC DNA]</scope>
    <source>
        <strain evidence="3">DAOM:BR144</strain>
    </source>
</reference>
<keyword evidence="1" id="KW-0812">Transmembrane</keyword>
<keyword evidence="3" id="KW-1185">Reference proteome</keyword>
<dbReference type="EnsemblProtists" id="PYU1_T006192">
    <property type="protein sequence ID" value="PYU1_T006192"/>
    <property type="gene ID" value="PYU1_G006180"/>
</dbReference>
<keyword evidence="1" id="KW-0472">Membrane</keyword>
<protein>
    <submittedName>
        <fullName evidence="2">Uncharacterized protein</fullName>
    </submittedName>
</protein>
<evidence type="ECO:0000256" key="1">
    <source>
        <dbReference type="SAM" id="Phobius"/>
    </source>
</evidence>
<dbReference type="HOGENOM" id="CLU_140686_0_0_1"/>
<sequence>MNSLLFLYLNLVRGPQIMREQHEREEAARLAQEEADRASGKLKPIDNTICKKCDGPIDLKTARAVGLVPMCEKCLEQELEERKAAIAQMQKDMRMTPFLWFQLFMCLAGLLTFIHRNFFPLF</sequence>
<evidence type="ECO:0000313" key="2">
    <source>
        <dbReference type="EnsemblProtists" id="PYU1_T006192"/>
    </source>
</evidence>
<reference evidence="3" key="1">
    <citation type="journal article" date="2010" name="Genome Biol.">
        <title>Genome sequence of the necrotrophic plant pathogen Pythium ultimum reveals original pathogenicity mechanisms and effector repertoire.</title>
        <authorList>
            <person name="Levesque C.A."/>
            <person name="Brouwer H."/>
            <person name="Cano L."/>
            <person name="Hamilton J.P."/>
            <person name="Holt C."/>
            <person name="Huitema E."/>
            <person name="Raffaele S."/>
            <person name="Robideau G.P."/>
            <person name="Thines M."/>
            <person name="Win J."/>
            <person name="Zerillo M.M."/>
            <person name="Beakes G.W."/>
            <person name="Boore J.L."/>
            <person name="Busam D."/>
            <person name="Dumas B."/>
            <person name="Ferriera S."/>
            <person name="Fuerstenberg S.I."/>
            <person name="Gachon C.M."/>
            <person name="Gaulin E."/>
            <person name="Govers F."/>
            <person name="Grenville-Briggs L."/>
            <person name="Horner N."/>
            <person name="Hostetler J."/>
            <person name="Jiang R.H."/>
            <person name="Johnson J."/>
            <person name="Krajaejun T."/>
            <person name="Lin H."/>
            <person name="Meijer H.J."/>
            <person name="Moore B."/>
            <person name="Morris P."/>
            <person name="Phuntmart V."/>
            <person name="Puiu D."/>
            <person name="Shetty J."/>
            <person name="Stajich J.E."/>
            <person name="Tripathy S."/>
            <person name="Wawra S."/>
            <person name="van West P."/>
            <person name="Whitty B.R."/>
            <person name="Coutinho P.M."/>
            <person name="Henrissat B."/>
            <person name="Martin F."/>
            <person name="Thomas P.D."/>
            <person name="Tyler B.M."/>
            <person name="De Vries R.P."/>
            <person name="Kamoun S."/>
            <person name="Yandell M."/>
            <person name="Tisserat N."/>
            <person name="Buell C.R."/>
        </authorList>
    </citation>
    <scope>NUCLEOTIDE SEQUENCE</scope>
    <source>
        <strain evidence="3">DAOM:BR144</strain>
    </source>
</reference>
<dbReference type="Proteomes" id="UP000019132">
    <property type="component" value="Unassembled WGS sequence"/>
</dbReference>
<accession>K3WMK0</accession>